<keyword evidence="4" id="KW-1185">Reference proteome</keyword>
<keyword evidence="3" id="KW-0808">Transferase</keyword>
<name>A0A553WC10_9SPHN</name>
<evidence type="ECO:0000313" key="3">
    <source>
        <dbReference type="EMBL" id="TSB02182.1"/>
    </source>
</evidence>
<dbReference type="AlphaFoldDB" id="A0A553WC10"/>
<dbReference type="PANTHER" id="PTHR43072:SF8">
    <property type="entry name" value="ACYLTRANSFERASE FABY-RELATED"/>
    <property type="match status" value="1"/>
</dbReference>
<dbReference type="InterPro" id="IPR016181">
    <property type="entry name" value="Acyl_CoA_acyltransferase"/>
</dbReference>
<sequence>MLRSAEVGDAASIAAIYATHVEKGSASFDTVPRTVAETEQKIRDITEKGWPFLVATQAGDVVGYAYASQFRDRPAYGFACEDSIYVRADQVGQGIGSQLLAALIEQSTAFGFRQMIAVIGGGEPASVALHGKMGFEHAGRMRSVGRKFGRWLDSVYMQIALGEGDGSAPGREPDEGSREREER</sequence>
<evidence type="ECO:0000256" key="1">
    <source>
        <dbReference type="SAM" id="MobiDB-lite"/>
    </source>
</evidence>
<dbReference type="PANTHER" id="PTHR43072">
    <property type="entry name" value="N-ACETYLTRANSFERASE"/>
    <property type="match status" value="1"/>
</dbReference>
<protein>
    <submittedName>
        <fullName evidence="3">N-acetyltransferase</fullName>
    </submittedName>
</protein>
<dbReference type="SUPFAM" id="SSF55729">
    <property type="entry name" value="Acyl-CoA N-acyltransferases (Nat)"/>
    <property type="match status" value="1"/>
</dbReference>
<accession>A0A553WC10</accession>
<dbReference type="OrthoDB" id="5459937at2"/>
<dbReference type="CDD" id="cd04301">
    <property type="entry name" value="NAT_SF"/>
    <property type="match status" value="1"/>
</dbReference>
<dbReference type="RefSeq" id="WP_143777400.1">
    <property type="nucleotide sequence ID" value="NZ_VKKU01000002.1"/>
</dbReference>
<dbReference type="Pfam" id="PF13420">
    <property type="entry name" value="Acetyltransf_4"/>
    <property type="match status" value="1"/>
</dbReference>
<gene>
    <name evidence="3" type="ORF">FOM92_13770</name>
</gene>
<comment type="caution">
    <text evidence="3">The sequence shown here is derived from an EMBL/GenBank/DDBJ whole genome shotgun (WGS) entry which is preliminary data.</text>
</comment>
<evidence type="ECO:0000313" key="4">
    <source>
        <dbReference type="Proteomes" id="UP000320160"/>
    </source>
</evidence>
<dbReference type="InterPro" id="IPR000182">
    <property type="entry name" value="GNAT_dom"/>
</dbReference>
<feature type="domain" description="N-acetyltransferase" evidence="2">
    <location>
        <begin position="1"/>
        <end position="162"/>
    </location>
</feature>
<reference evidence="3 4" key="1">
    <citation type="submission" date="2019-07" db="EMBL/GenBank/DDBJ databases">
        <authorList>
            <person name="Park M."/>
        </authorList>
    </citation>
    <scope>NUCLEOTIDE SEQUENCE [LARGE SCALE GENOMIC DNA]</scope>
    <source>
        <strain evidence="3 4">KCTC32445</strain>
    </source>
</reference>
<dbReference type="Proteomes" id="UP000320160">
    <property type="component" value="Unassembled WGS sequence"/>
</dbReference>
<feature type="compositionally biased region" description="Basic and acidic residues" evidence="1">
    <location>
        <begin position="171"/>
        <end position="183"/>
    </location>
</feature>
<dbReference type="PROSITE" id="PS51186">
    <property type="entry name" value="GNAT"/>
    <property type="match status" value="1"/>
</dbReference>
<dbReference type="GO" id="GO:0016747">
    <property type="term" value="F:acyltransferase activity, transferring groups other than amino-acyl groups"/>
    <property type="evidence" value="ECO:0007669"/>
    <property type="project" value="InterPro"/>
</dbReference>
<organism evidence="3 4">
    <name type="scientific">Sphingorhabdus contaminans</name>
    <dbReference type="NCBI Taxonomy" id="1343899"/>
    <lineage>
        <taxon>Bacteria</taxon>
        <taxon>Pseudomonadati</taxon>
        <taxon>Pseudomonadota</taxon>
        <taxon>Alphaproteobacteria</taxon>
        <taxon>Sphingomonadales</taxon>
        <taxon>Sphingomonadaceae</taxon>
        <taxon>Sphingorhabdus</taxon>
    </lineage>
</organism>
<dbReference type="Gene3D" id="3.40.630.30">
    <property type="match status" value="1"/>
</dbReference>
<proteinExistence type="predicted"/>
<evidence type="ECO:0000259" key="2">
    <source>
        <dbReference type="PROSITE" id="PS51186"/>
    </source>
</evidence>
<feature type="region of interest" description="Disordered" evidence="1">
    <location>
        <begin position="162"/>
        <end position="183"/>
    </location>
</feature>
<dbReference type="EMBL" id="VKKU01000002">
    <property type="protein sequence ID" value="TSB02182.1"/>
    <property type="molecule type" value="Genomic_DNA"/>
</dbReference>